<dbReference type="eggNOG" id="ENOG502RP0U">
    <property type="taxonomic scope" value="Eukaryota"/>
</dbReference>
<protein>
    <recommendedName>
        <fullName evidence="3">F-box domain-containing protein</fullName>
    </recommendedName>
</protein>
<evidence type="ECO:0000313" key="1">
    <source>
        <dbReference type="EMBL" id="EKJ76430.1"/>
    </source>
</evidence>
<accession>K3W1S9</accession>
<dbReference type="RefSeq" id="XP_009254823.1">
    <property type="nucleotide sequence ID" value="XM_009256548.1"/>
</dbReference>
<reference evidence="1 2" key="1">
    <citation type="journal article" date="2012" name="PLoS Pathog.">
        <title>Comparative pathogenomics reveals horizontally acquired novel virulence genes in fungi infecting cereal hosts.</title>
        <authorList>
            <person name="Gardiner D.M."/>
            <person name="McDonald M.C."/>
            <person name="Covarelli L."/>
            <person name="Solomon P.S."/>
            <person name="Rusu A.G."/>
            <person name="Marshall M."/>
            <person name="Kazan K."/>
            <person name="Chakraborty S."/>
            <person name="McDonald B.A."/>
            <person name="Manners J.M."/>
        </authorList>
    </citation>
    <scope>NUCLEOTIDE SEQUENCE [LARGE SCALE GENOMIC DNA]</scope>
    <source>
        <strain evidence="1 2">CS3096</strain>
    </source>
</reference>
<dbReference type="GeneID" id="20362048"/>
<name>K3W1S9_FUSPC</name>
<sequence>MSDSAQLSDLDPAIGGGLTNFLRLPGEIRNTIYEFTLLDSLPIRPFFGRNFRISMALFRVSKTIHQEATQFFYSHNVFDFSGYSLASQVFFLDQIGVRNASYIRHLIIDFPGFLGLLSIVALDEQSLGILESISTSCTGLSTLRASLDSTTYMEIIFSYPSVYNIATEALQLVNAHFRALPSRPEVILEVFGHAPSDSLRTVMESQGWTLKKETCPIGD</sequence>
<dbReference type="HOGENOM" id="CLU_077468_0_0_1"/>
<comment type="caution">
    <text evidence="1">The sequence shown here is derived from an EMBL/GenBank/DDBJ whole genome shotgun (WGS) entry which is preliminary data.</text>
</comment>
<evidence type="ECO:0000313" key="2">
    <source>
        <dbReference type="Proteomes" id="UP000007978"/>
    </source>
</evidence>
<dbReference type="OrthoDB" id="62952at2759"/>
<dbReference type="EMBL" id="AFNW01000073">
    <property type="protein sequence ID" value="EKJ76430.1"/>
    <property type="molecule type" value="Genomic_DNA"/>
</dbReference>
<dbReference type="AlphaFoldDB" id="K3W1S9"/>
<proteinExistence type="predicted"/>
<dbReference type="Proteomes" id="UP000007978">
    <property type="component" value="Chromosome 1"/>
</dbReference>
<dbReference type="KEGG" id="fpu:FPSE_03429"/>
<keyword evidence="2" id="KW-1185">Reference proteome</keyword>
<dbReference type="PANTHER" id="PTHR42085:SF2">
    <property type="entry name" value="F-BOX DOMAIN-CONTAINING PROTEIN"/>
    <property type="match status" value="1"/>
</dbReference>
<dbReference type="InterPro" id="IPR038883">
    <property type="entry name" value="AN11006-like"/>
</dbReference>
<evidence type="ECO:0008006" key="3">
    <source>
        <dbReference type="Google" id="ProtNLM"/>
    </source>
</evidence>
<organism evidence="1 2">
    <name type="scientific">Fusarium pseudograminearum (strain CS3096)</name>
    <name type="common">Wheat and barley crown-rot fungus</name>
    <dbReference type="NCBI Taxonomy" id="1028729"/>
    <lineage>
        <taxon>Eukaryota</taxon>
        <taxon>Fungi</taxon>
        <taxon>Dikarya</taxon>
        <taxon>Ascomycota</taxon>
        <taxon>Pezizomycotina</taxon>
        <taxon>Sordariomycetes</taxon>
        <taxon>Hypocreomycetidae</taxon>
        <taxon>Hypocreales</taxon>
        <taxon>Nectriaceae</taxon>
        <taxon>Fusarium</taxon>
    </lineage>
</organism>
<dbReference type="PANTHER" id="PTHR42085">
    <property type="entry name" value="F-BOX DOMAIN-CONTAINING PROTEIN"/>
    <property type="match status" value="1"/>
</dbReference>
<gene>
    <name evidence="1" type="ORF">FPSE_03429</name>
</gene>